<evidence type="ECO:0000313" key="2">
    <source>
        <dbReference type="EMBL" id="CAA9394446.1"/>
    </source>
</evidence>
<dbReference type="GO" id="GO:0003951">
    <property type="term" value="F:NAD+ kinase activity"/>
    <property type="evidence" value="ECO:0007669"/>
    <property type="project" value="UniProtKB-EC"/>
</dbReference>
<feature type="region of interest" description="Disordered" evidence="1">
    <location>
        <begin position="330"/>
        <end position="463"/>
    </location>
</feature>
<feature type="compositionally biased region" description="Basic residues" evidence="1">
    <location>
        <begin position="431"/>
        <end position="440"/>
    </location>
</feature>
<evidence type="ECO:0000256" key="1">
    <source>
        <dbReference type="SAM" id="MobiDB-lite"/>
    </source>
</evidence>
<feature type="region of interest" description="Disordered" evidence="1">
    <location>
        <begin position="1"/>
        <end position="294"/>
    </location>
</feature>
<dbReference type="GO" id="GO:0004515">
    <property type="term" value="F:nicotinate-nucleotide adenylyltransferase activity"/>
    <property type="evidence" value="ECO:0007669"/>
    <property type="project" value="UniProtKB-EC"/>
</dbReference>
<proteinExistence type="predicted"/>
<accession>A0A6J4NWG4</accession>
<gene>
    <name evidence="2" type="ORF">AVDCRST_MAG64-1360</name>
</gene>
<feature type="compositionally biased region" description="Basic and acidic residues" evidence="1">
    <location>
        <begin position="152"/>
        <end position="164"/>
    </location>
</feature>
<feature type="compositionally biased region" description="Basic and acidic residues" evidence="1">
    <location>
        <begin position="377"/>
        <end position="398"/>
    </location>
</feature>
<feature type="compositionally biased region" description="Gly residues" evidence="1">
    <location>
        <begin position="330"/>
        <end position="341"/>
    </location>
</feature>
<feature type="compositionally biased region" description="Basic residues" evidence="1">
    <location>
        <begin position="345"/>
        <end position="358"/>
    </location>
</feature>
<feature type="compositionally biased region" description="Low complexity" evidence="1">
    <location>
        <begin position="283"/>
        <end position="294"/>
    </location>
</feature>
<name>A0A6J4NWG4_9BACT</name>
<dbReference type="AlphaFoldDB" id="A0A6J4NWG4"/>
<sequence length="463" mass="50364">APNVGRVRRQLQPAGVAPPGHRRRAGAALRRRAGRALRAAPRQAVHERGRPRLPRGPGRRGVRRAAARRGRPVRPRAGDLHPHPRAPGPLRAARRGVARGRRRPRHRRRRGAVVRPHPLGARRRALADAELRGAATPRPRARPRRPAAAPPPDRRAPRRLEPGDPRTAVPPRAGRRPRRPGRARLHRAPPPLPGGAARPHRAHPARRAAAAAGGGRPQPPGVRVGRAVPPVRAPGRPQLRAGDRRRRHDAARDPEALAPPRAVLRHQRRARGVPDEHRRGRAGRVPAGGACGPADADAVRRDAGAGRDVAHGAVVQRRVGRALDRAVGVAAGGGGRAGAAGEGRVRRRADQHRRRLHRVRDVDGRHAAAGRHARLAARREQRDAAADLEDRRAAVARRDGRRHVARPGQAPAERLPARRADGRGHRDARPHQPHRRRRAGVRPPPRPRGEDRRDPVPAGGGEL</sequence>
<feature type="compositionally biased region" description="Basic and acidic residues" evidence="1">
    <location>
        <begin position="415"/>
        <end position="430"/>
    </location>
</feature>
<feature type="compositionally biased region" description="Low complexity" evidence="1">
    <location>
        <begin position="221"/>
        <end position="240"/>
    </location>
</feature>
<dbReference type="EC" id="2.7.1.23" evidence="2"/>
<keyword evidence="2" id="KW-0808">Transferase</keyword>
<organism evidence="2">
    <name type="scientific">uncultured Phycisphaerae bacterium</name>
    <dbReference type="NCBI Taxonomy" id="904963"/>
    <lineage>
        <taxon>Bacteria</taxon>
        <taxon>Pseudomonadati</taxon>
        <taxon>Planctomycetota</taxon>
        <taxon>Phycisphaerae</taxon>
        <taxon>environmental samples</taxon>
    </lineage>
</organism>
<dbReference type="EC" id="2.7.7.18" evidence="2"/>
<feature type="non-terminal residue" evidence="2">
    <location>
        <position position="463"/>
    </location>
</feature>
<feature type="compositionally biased region" description="Basic residues" evidence="1">
    <location>
        <begin position="92"/>
        <end position="112"/>
    </location>
</feature>
<reference evidence="2" key="1">
    <citation type="submission" date="2020-02" db="EMBL/GenBank/DDBJ databases">
        <authorList>
            <person name="Meier V. D."/>
        </authorList>
    </citation>
    <scope>NUCLEOTIDE SEQUENCE</scope>
    <source>
        <strain evidence="2">AVDCRST_MAG64</strain>
    </source>
</reference>
<feature type="compositionally biased region" description="Basic residues" evidence="1">
    <location>
        <begin position="173"/>
        <end position="187"/>
    </location>
</feature>
<feature type="compositionally biased region" description="Basic residues" evidence="1">
    <location>
        <begin position="20"/>
        <end position="35"/>
    </location>
</feature>
<feature type="non-terminal residue" evidence="2">
    <location>
        <position position="1"/>
    </location>
</feature>
<keyword evidence="2" id="KW-0548">Nucleotidyltransferase</keyword>
<feature type="compositionally biased region" description="Basic residues" evidence="1">
    <location>
        <begin position="51"/>
        <end position="74"/>
    </location>
</feature>
<dbReference type="EMBL" id="CADCUQ010000310">
    <property type="protein sequence ID" value="CAA9394446.1"/>
    <property type="molecule type" value="Genomic_DNA"/>
</dbReference>
<protein>
    <submittedName>
        <fullName evidence="2">Nicotinate-nucleotide adenylyltransferase / NAD kinase</fullName>
        <ecNumber evidence="2">2.7.1.23</ecNumber>
        <ecNumber evidence="2">2.7.7.18</ecNumber>
    </submittedName>
</protein>
<keyword evidence="2" id="KW-0418">Kinase</keyword>